<protein>
    <recommendedName>
        <fullName evidence="4">VWFA-related protein</fullName>
    </recommendedName>
</protein>
<feature type="chain" id="PRO_5031445236" description="VWFA-related protein" evidence="1">
    <location>
        <begin position="21"/>
        <end position="308"/>
    </location>
</feature>
<evidence type="ECO:0000313" key="3">
    <source>
        <dbReference type="Proteomes" id="UP000540989"/>
    </source>
</evidence>
<accession>A0A7W7ZDP3</accession>
<evidence type="ECO:0000256" key="1">
    <source>
        <dbReference type="SAM" id="SignalP"/>
    </source>
</evidence>
<keyword evidence="1" id="KW-0732">Signal</keyword>
<dbReference type="AlphaFoldDB" id="A0A7W7ZDP3"/>
<dbReference type="Proteomes" id="UP000540989">
    <property type="component" value="Unassembled WGS sequence"/>
</dbReference>
<gene>
    <name evidence="2" type="ORF">HDF16_002721</name>
</gene>
<dbReference type="EMBL" id="JACHIP010000003">
    <property type="protein sequence ID" value="MBB5058015.1"/>
    <property type="molecule type" value="Genomic_DNA"/>
</dbReference>
<proteinExistence type="predicted"/>
<organism evidence="2 3">
    <name type="scientific">Granulicella aggregans</name>
    <dbReference type="NCBI Taxonomy" id="474949"/>
    <lineage>
        <taxon>Bacteria</taxon>
        <taxon>Pseudomonadati</taxon>
        <taxon>Acidobacteriota</taxon>
        <taxon>Terriglobia</taxon>
        <taxon>Terriglobales</taxon>
        <taxon>Acidobacteriaceae</taxon>
        <taxon>Granulicella</taxon>
    </lineage>
</organism>
<feature type="signal peptide" evidence="1">
    <location>
        <begin position="1"/>
        <end position="20"/>
    </location>
</feature>
<evidence type="ECO:0008006" key="4">
    <source>
        <dbReference type="Google" id="ProtNLM"/>
    </source>
</evidence>
<sequence length="308" mass="32441">MMKVLVLAVTLALSAGVAIAQVEGPRQTDALVGVSAKGDQIPAISDIRIKVNGKEEKLTGWSQVPASGVQVAILIDEGLRQSIGTELNSLQAFTKELPEGAQIYVGYMRNGTVFTAQSFTTDHGAAAASFRLPLGSPGISGSPYFCLSEFVKHWPADGSRPGARFVLMVTNGVDPYNGSTSILNQDSPYVEAAIRDAQRAGVAVSSIYFGNAGFRGERASFSGQSYLTQVADGTGGHALYQGTGNPVSLAPLLSEFRKTISETYVASFVISGSDKKLQRVQAETSLHKVKLSAPQSVRPGNLEGISAE</sequence>
<evidence type="ECO:0000313" key="2">
    <source>
        <dbReference type="EMBL" id="MBB5058015.1"/>
    </source>
</evidence>
<comment type="caution">
    <text evidence="2">The sequence shown here is derived from an EMBL/GenBank/DDBJ whole genome shotgun (WGS) entry which is preliminary data.</text>
</comment>
<dbReference type="RefSeq" id="WP_184217234.1">
    <property type="nucleotide sequence ID" value="NZ_JACHIP010000003.1"/>
</dbReference>
<name>A0A7W7ZDP3_9BACT</name>
<keyword evidence="3" id="KW-1185">Reference proteome</keyword>
<reference evidence="2 3" key="1">
    <citation type="submission" date="2020-08" db="EMBL/GenBank/DDBJ databases">
        <title>Genomic Encyclopedia of Type Strains, Phase IV (KMG-V): Genome sequencing to study the core and pangenomes of soil and plant-associated prokaryotes.</title>
        <authorList>
            <person name="Whitman W."/>
        </authorList>
    </citation>
    <scope>NUCLEOTIDE SEQUENCE [LARGE SCALE GENOMIC DNA]</scope>
    <source>
        <strain evidence="2 3">M8UP14</strain>
    </source>
</reference>